<reference evidence="3 4" key="2">
    <citation type="journal article" date="2022" name="Mar. Drugs">
        <title>Bioassay-Guided Fractionation Leads to the Detection of Cholic Acid Generated by the Rare Thalassomonas sp.</title>
        <authorList>
            <person name="Pheiffer F."/>
            <person name="Schneider Y.K."/>
            <person name="Hansen E.H."/>
            <person name="Andersen J.H."/>
            <person name="Isaksson J."/>
            <person name="Busche T."/>
            <person name="R C."/>
            <person name="Kalinowski J."/>
            <person name="Zyl L.V."/>
            <person name="Trindade M."/>
        </authorList>
    </citation>
    <scope>NUCLEOTIDE SEQUENCE [LARGE SCALE GENOMIC DNA]</scope>
    <source>
        <strain evidence="3 4">XOM25</strain>
    </source>
</reference>
<reference evidence="3 4" key="1">
    <citation type="journal article" date="2015" name="Genome Announc.">
        <title>Draft Genome Sequences of Marine Isolates of Thalassomonas viridans and Thalassomonas actiniarum.</title>
        <authorList>
            <person name="Olonade I."/>
            <person name="van Zyl L.J."/>
            <person name="Trindade M."/>
        </authorList>
    </citation>
    <scope>NUCLEOTIDE SEQUENCE [LARGE SCALE GENOMIC DNA]</scope>
    <source>
        <strain evidence="3 4">XOM25</strain>
    </source>
</reference>
<evidence type="ECO:0000256" key="1">
    <source>
        <dbReference type="SAM" id="MobiDB-lite"/>
    </source>
</evidence>
<organism evidence="3 4">
    <name type="scientific">Thalassomonas viridans</name>
    <dbReference type="NCBI Taxonomy" id="137584"/>
    <lineage>
        <taxon>Bacteria</taxon>
        <taxon>Pseudomonadati</taxon>
        <taxon>Pseudomonadota</taxon>
        <taxon>Gammaproteobacteria</taxon>
        <taxon>Alteromonadales</taxon>
        <taxon>Colwelliaceae</taxon>
        <taxon>Thalassomonas</taxon>
    </lineage>
</organism>
<gene>
    <name evidence="3" type="ORF">SG34_026565</name>
</gene>
<dbReference type="KEGG" id="tvd:SG34_026565"/>
<protein>
    <submittedName>
        <fullName evidence="3">Uncharacterized protein</fullName>
    </submittedName>
</protein>
<dbReference type="EMBL" id="CP059733">
    <property type="protein sequence ID" value="WDE04834.1"/>
    <property type="molecule type" value="Genomic_DNA"/>
</dbReference>
<evidence type="ECO:0000313" key="3">
    <source>
        <dbReference type="EMBL" id="WDE04834.1"/>
    </source>
</evidence>
<evidence type="ECO:0000313" key="4">
    <source>
        <dbReference type="Proteomes" id="UP000032352"/>
    </source>
</evidence>
<evidence type="ECO:0000256" key="2">
    <source>
        <dbReference type="SAM" id="SignalP"/>
    </source>
</evidence>
<dbReference type="RefSeq" id="WP_044838554.1">
    <property type="nucleotide sequence ID" value="NZ_CP059733.1"/>
</dbReference>
<feature type="compositionally biased region" description="Basic and acidic residues" evidence="1">
    <location>
        <begin position="181"/>
        <end position="203"/>
    </location>
</feature>
<sequence length="203" mass="23172">MKTPTLVKTFIAASLLVTAHQSMAYPKHDPNVYDLGNLWSITFYNDSAPGHTQWATQNICYLPYAVVGTHIRGKWYSTTYPNWHGHYSQEGDSVKMVGNFWNGKGNDGMTFDIVTSSRNNLGAGHWNEWGDNGRFGPVYGFGNALFKRIGYCHRITDFTQVDVQVRYLTNGEEAMYPQQRGQEEIKEPSPYEKLFDQDADLRK</sequence>
<dbReference type="Proteomes" id="UP000032352">
    <property type="component" value="Chromosome"/>
</dbReference>
<dbReference type="AlphaFoldDB" id="A0AAE9Z2H6"/>
<keyword evidence="4" id="KW-1185">Reference proteome</keyword>
<feature type="region of interest" description="Disordered" evidence="1">
    <location>
        <begin position="174"/>
        <end position="203"/>
    </location>
</feature>
<proteinExistence type="predicted"/>
<keyword evidence="2" id="KW-0732">Signal</keyword>
<feature type="signal peptide" evidence="2">
    <location>
        <begin position="1"/>
        <end position="24"/>
    </location>
</feature>
<feature type="chain" id="PRO_5041904635" evidence="2">
    <location>
        <begin position="25"/>
        <end position="203"/>
    </location>
</feature>
<name>A0AAE9Z2H6_9GAMM</name>
<accession>A0AAE9Z2H6</accession>